<evidence type="ECO:0000256" key="2">
    <source>
        <dbReference type="ARBA" id="ARBA00023125"/>
    </source>
</evidence>
<dbReference type="InterPro" id="IPR014710">
    <property type="entry name" value="RmlC-like_jellyroll"/>
</dbReference>
<dbReference type="Gene3D" id="2.60.120.10">
    <property type="entry name" value="Jelly Rolls"/>
    <property type="match status" value="1"/>
</dbReference>
<dbReference type="CDD" id="cd06999">
    <property type="entry name" value="cupin_HpaA-like_N"/>
    <property type="match status" value="1"/>
</dbReference>
<evidence type="ECO:0000256" key="1">
    <source>
        <dbReference type="ARBA" id="ARBA00023015"/>
    </source>
</evidence>
<sequence>MLKANPHISSWSLFGESSELPDVLHCETIAARSVQYDWELAPHRHARLHQVLLVQRGRGEAQLEGQLRALPPMSLVNVPSSVVHAFRFERGTQGWVTTLPDVMLDALAPGHGGEVRGALAQAAVVPAPAPLAGLVAQLMSEFEGRAPARALVLRGLGATLVGYTARLLAEHADAAVDRAAPPPLLARFQALLDEQLTARWSVADYARALAVTPGHLSRLTRDATGQPASKLIDEHLVREARRQLAYTQAPVGAVAEALGFADTAHFSRVFARATGMSPRAFRQGLGAQGGR</sequence>
<dbReference type="InterPro" id="IPR018060">
    <property type="entry name" value="HTH_AraC"/>
</dbReference>
<keyword evidence="1" id="KW-0805">Transcription regulation</keyword>
<feature type="domain" description="HTH araC/xylS-type" evidence="4">
    <location>
        <begin position="186"/>
        <end position="284"/>
    </location>
</feature>
<dbReference type="RefSeq" id="WP_347703745.1">
    <property type="nucleotide sequence ID" value="NZ_JBDPZD010000001.1"/>
</dbReference>
<dbReference type="Gene3D" id="1.10.10.60">
    <property type="entry name" value="Homeodomain-like"/>
    <property type="match status" value="1"/>
</dbReference>
<evidence type="ECO:0000256" key="3">
    <source>
        <dbReference type="ARBA" id="ARBA00023163"/>
    </source>
</evidence>
<dbReference type="InterPro" id="IPR050204">
    <property type="entry name" value="AraC_XylS_family_regulators"/>
</dbReference>
<dbReference type="Pfam" id="PF12833">
    <property type="entry name" value="HTH_18"/>
    <property type="match status" value="1"/>
</dbReference>
<dbReference type="PRINTS" id="PR00032">
    <property type="entry name" value="HTHARAC"/>
</dbReference>
<dbReference type="SUPFAM" id="SSF46689">
    <property type="entry name" value="Homeodomain-like"/>
    <property type="match status" value="1"/>
</dbReference>
<name>A0ABV0FZM2_9BURK</name>
<accession>A0ABV0FZM2</accession>
<dbReference type="InterPro" id="IPR009057">
    <property type="entry name" value="Homeodomain-like_sf"/>
</dbReference>
<keyword evidence="6" id="KW-1185">Reference proteome</keyword>
<dbReference type="PANTHER" id="PTHR46796">
    <property type="entry name" value="HTH-TYPE TRANSCRIPTIONAL ACTIVATOR RHAS-RELATED"/>
    <property type="match status" value="1"/>
</dbReference>
<reference evidence="5 6" key="1">
    <citation type="submission" date="2024-05" db="EMBL/GenBank/DDBJ databases">
        <title>Roseateles sp. DJS-2-20 16S ribosomal RNA gene Genome sequencing and assembly.</title>
        <authorList>
            <person name="Woo H."/>
        </authorList>
    </citation>
    <scope>NUCLEOTIDE SEQUENCE [LARGE SCALE GENOMIC DNA]</scope>
    <source>
        <strain evidence="5 6">DJS-2-20</strain>
    </source>
</reference>
<keyword evidence="3" id="KW-0804">Transcription</keyword>
<dbReference type="EMBL" id="JBDPZD010000001">
    <property type="protein sequence ID" value="MEO3690931.1"/>
    <property type="molecule type" value="Genomic_DNA"/>
</dbReference>
<dbReference type="SUPFAM" id="SSF51182">
    <property type="entry name" value="RmlC-like cupins"/>
    <property type="match status" value="1"/>
</dbReference>
<proteinExistence type="predicted"/>
<evidence type="ECO:0000259" key="4">
    <source>
        <dbReference type="PROSITE" id="PS01124"/>
    </source>
</evidence>
<evidence type="ECO:0000313" key="6">
    <source>
        <dbReference type="Proteomes" id="UP001495147"/>
    </source>
</evidence>
<dbReference type="InterPro" id="IPR020449">
    <property type="entry name" value="Tscrpt_reg_AraC-type_HTH"/>
</dbReference>
<keyword evidence="2" id="KW-0238">DNA-binding</keyword>
<dbReference type="InterPro" id="IPR011051">
    <property type="entry name" value="RmlC_Cupin_sf"/>
</dbReference>
<dbReference type="Proteomes" id="UP001495147">
    <property type="component" value="Unassembled WGS sequence"/>
</dbReference>
<comment type="caution">
    <text evidence="5">The sequence shown here is derived from an EMBL/GenBank/DDBJ whole genome shotgun (WGS) entry which is preliminary data.</text>
</comment>
<evidence type="ECO:0000313" key="5">
    <source>
        <dbReference type="EMBL" id="MEO3690931.1"/>
    </source>
</evidence>
<gene>
    <name evidence="5" type="ORF">ABDJ85_05570</name>
</gene>
<dbReference type="SMART" id="SM00342">
    <property type="entry name" value="HTH_ARAC"/>
    <property type="match status" value="1"/>
</dbReference>
<organism evidence="5 6">
    <name type="scientific">Roseateles paludis</name>
    <dbReference type="NCBI Taxonomy" id="3145238"/>
    <lineage>
        <taxon>Bacteria</taxon>
        <taxon>Pseudomonadati</taxon>
        <taxon>Pseudomonadota</taxon>
        <taxon>Betaproteobacteria</taxon>
        <taxon>Burkholderiales</taxon>
        <taxon>Sphaerotilaceae</taxon>
        <taxon>Roseateles</taxon>
    </lineage>
</organism>
<dbReference type="PROSITE" id="PS01124">
    <property type="entry name" value="HTH_ARAC_FAMILY_2"/>
    <property type="match status" value="1"/>
</dbReference>
<dbReference type="InterPro" id="IPR047264">
    <property type="entry name" value="Cupin_HpaA-like_N"/>
</dbReference>
<protein>
    <submittedName>
        <fullName evidence="5">Helix-turn-helix domain-containing protein</fullName>
    </submittedName>
</protein>